<reference evidence="6" key="3">
    <citation type="submission" date="2025-09" db="UniProtKB">
        <authorList>
            <consortium name="Ensembl"/>
        </authorList>
    </citation>
    <scope>IDENTIFICATION</scope>
</reference>
<dbReference type="GO" id="GO:0003677">
    <property type="term" value="F:DNA binding"/>
    <property type="evidence" value="ECO:0007669"/>
    <property type="project" value="UniProtKB-KW"/>
</dbReference>
<dbReference type="CDD" id="cd22919">
    <property type="entry name" value="HFD_CENP-S"/>
    <property type="match status" value="1"/>
</dbReference>
<accession>A0AAR2KE81</accession>
<evidence type="ECO:0000313" key="7">
    <source>
        <dbReference type="Proteomes" id="UP001501920"/>
    </source>
</evidence>
<dbReference type="InterPro" id="IPR009072">
    <property type="entry name" value="Histone-fold"/>
</dbReference>
<dbReference type="Gene3D" id="1.10.20.10">
    <property type="entry name" value="Histone, subunit A"/>
    <property type="match status" value="1"/>
</dbReference>
<reference evidence="6" key="2">
    <citation type="submission" date="2025-08" db="UniProtKB">
        <authorList>
            <consortium name="Ensembl"/>
        </authorList>
    </citation>
    <scope>IDENTIFICATION</scope>
</reference>
<evidence type="ECO:0000256" key="1">
    <source>
        <dbReference type="ARBA" id="ARBA00006612"/>
    </source>
</evidence>
<comment type="similarity">
    <text evidence="1">Belongs to the TAF9 family. CENP-S/MHF1 subfamily.</text>
</comment>
<dbReference type="GO" id="GO:0003682">
    <property type="term" value="F:chromatin binding"/>
    <property type="evidence" value="ECO:0007669"/>
    <property type="project" value="TreeGrafter"/>
</dbReference>
<keyword evidence="4" id="KW-0238">DNA-binding</keyword>
<keyword evidence="5" id="KW-0234">DNA repair</keyword>
<keyword evidence="7" id="KW-1185">Reference proteome</keyword>
<dbReference type="GO" id="GO:0071821">
    <property type="term" value="C:FANCM-MHF complex"/>
    <property type="evidence" value="ECO:0007669"/>
    <property type="project" value="InterPro"/>
</dbReference>
<evidence type="ECO:0000256" key="3">
    <source>
        <dbReference type="ARBA" id="ARBA00022763"/>
    </source>
</evidence>
<keyword evidence="3" id="KW-0227">DNA damage</keyword>
<dbReference type="Ensembl" id="ENSPNAT00000041867.1">
    <property type="protein sequence ID" value="ENSPNAP00000060784.1"/>
    <property type="gene ID" value="ENSPNAG00000037840.1"/>
</dbReference>
<proteinExistence type="inferred from homology"/>
<dbReference type="GO" id="GO:0046982">
    <property type="term" value="F:protein heterodimerization activity"/>
    <property type="evidence" value="ECO:0007669"/>
    <property type="project" value="InterPro"/>
</dbReference>
<dbReference type="PANTHER" id="PTHR22980:SF0">
    <property type="entry name" value="CENTROMERE PROTEIN S"/>
    <property type="match status" value="1"/>
</dbReference>
<evidence type="ECO:0000313" key="6">
    <source>
        <dbReference type="Ensembl" id="ENSPNAP00000060784.1"/>
    </source>
</evidence>
<dbReference type="InterPro" id="IPR029003">
    <property type="entry name" value="CENP-S/Mhf1"/>
</dbReference>
<sequence>MERENSNKKLLTSVSCHFQRLKAAIHYTVGRLCQQAAADHEREFSRQAIAALAEITFRQCDIFATDLEAFARHAKRQTVTADDVKLLARRSAALVRLFCESTPKRIDSSIAPIQESRVDSKNLDSIPHSDVRAHGFGYGFLLLLSVDSPYEQSMISQNEQR</sequence>
<dbReference type="AlphaFoldDB" id="A0AAR2KE81"/>
<organism evidence="6 7">
    <name type="scientific">Pygocentrus nattereri</name>
    <name type="common">Red-bellied piranha</name>
    <dbReference type="NCBI Taxonomy" id="42514"/>
    <lineage>
        <taxon>Eukaryota</taxon>
        <taxon>Metazoa</taxon>
        <taxon>Chordata</taxon>
        <taxon>Craniata</taxon>
        <taxon>Vertebrata</taxon>
        <taxon>Euteleostomi</taxon>
        <taxon>Actinopterygii</taxon>
        <taxon>Neopterygii</taxon>
        <taxon>Teleostei</taxon>
        <taxon>Ostariophysi</taxon>
        <taxon>Characiformes</taxon>
        <taxon>Characoidei</taxon>
        <taxon>Pygocentrus</taxon>
    </lineage>
</organism>
<dbReference type="SUPFAM" id="SSF47113">
    <property type="entry name" value="Histone-fold"/>
    <property type="match status" value="1"/>
</dbReference>
<dbReference type="GO" id="GO:0031297">
    <property type="term" value="P:replication fork processing"/>
    <property type="evidence" value="ECO:0007669"/>
    <property type="project" value="TreeGrafter"/>
</dbReference>
<dbReference type="PANTHER" id="PTHR22980">
    <property type="entry name" value="CORTISTATIN"/>
    <property type="match status" value="1"/>
</dbReference>
<dbReference type="GO" id="GO:0006281">
    <property type="term" value="P:DNA repair"/>
    <property type="evidence" value="ECO:0007669"/>
    <property type="project" value="UniProtKB-KW"/>
</dbReference>
<protein>
    <recommendedName>
        <fullName evidence="2">Centromere protein S</fullName>
    </recommendedName>
</protein>
<name>A0AAR2KE81_PYGNA</name>
<reference evidence="6 7" key="1">
    <citation type="submission" date="2020-10" db="EMBL/GenBank/DDBJ databases">
        <title>Pygocentrus nattereri (red-bellied piranha) genome, fPygNat1, primary haplotype.</title>
        <authorList>
            <person name="Myers G."/>
            <person name="Meyer A."/>
            <person name="Karagic N."/>
            <person name="Pippel M."/>
            <person name="Winkler S."/>
            <person name="Tracey A."/>
            <person name="Wood J."/>
            <person name="Formenti G."/>
            <person name="Howe K."/>
            <person name="Fedrigo O."/>
            <person name="Jarvis E.D."/>
        </authorList>
    </citation>
    <scope>NUCLEOTIDE SEQUENCE [LARGE SCALE GENOMIC DNA]</scope>
</reference>
<evidence type="ECO:0000256" key="4">
    <source>
        <dbReference type="ARBA" id="ARBA00023125"/>
    </source>
</evidence>
<evidence type="ECO:0000256" key="2">
    <source>
        <dbReference type="ARBA" id="ARBA00016400"/>
    </source>
</evidence>
<dbReference type="Pfam" id="PF15630">
    <property type="entry name" value="CENP-S"/>
    <property type="match status" value="1"/>
</dbReference>
<dbReference type="GeneTree" id="ENSGT00510000048007"/>
<dbReference type="GO" id="GO:0000712">
    <property type="term" value="P:resolution of meiotic recombination intermediates"/>
    <property type="evidence" value="ECO:0007669"/>
    <property type="project" value="TreeGrafter"/>
</dbReference>
<evidence type="ECO:0000256" key="5">
    <source>
        <dbReference type="ARBA" id="ARBA00023204"/>
    </source>
</evidence>
<dbReference type="Proteomes" id="UP001501920">
    <property type="component" value="Chromosome 26"/>
</dbReference>